<comment type="caution">
    <text evidence="1">The sequence shown here is derived from an EMBL/GenBank/DDBJ whole genome shotgun (WGS) entry which is preliminary data.</text>
</comment>
<evidence type="ECO:0000313" key="1">
    <source>
        <dbReference type="EMBL" id="MBO1916527.1"/>
    </source>
</evidence>
<accession>A0A939SPH4</accession>
<name>A0A939SPH4_PRORE</name>
<dbReference type="Proteomes" id="UP000664477">
    <property type="component" value="Unassembled WGS sequence"/>
</dbReference>
<sequence length="81" mass="9012">MDRIGGCKNQWKHGVVYTNTTNKPIMISVFTNADSTLTIDVRKNSTAPWVIVGADSARGAVPNNLIIPSNYQYRVNSYFGY</sequence>
<dbReference type="AlphaFoldDB" id="A0A939SPH4"/>
<proteinExistence type="predicted"/>
<organism evidence="1 2">
    <name type="scientific">Providencia rettgeri</name>
    <dbReference type="NCBI Taxonomy" id="587"/>
    <lineage>
        <taxon>Bacteria</taxon>
        <taxon>Pseudomonadati</taxon>
        <taxon>Pseudomonadota</taxon>
        <taxon>Gammaproteobacteria</taxon>
        <taxon>Enterobacterales</taxon>
        <taxon>Morganellaceae</taxon>
        <taxon>Providencia</taxon>
    </lineage>
</organism>
<gene>
    <name evidence="1" type="ORF">J4727_16950</name>
</gene>
<reference evidence="1" key="1">
    <citation type="submission" date="2021-03" db="EMBL/GenBank/DDBJ databases">
        <title>Molecular epidemiology and mechanisms of colistin and carbapenem resistance in Enterobacteriaceae from clinical isolates, the environment and porcine samples in Pretoria, South Africa.</title>
        <authorList>
            <person name="Bogoshi D."/>
            <person name="Mbelle N.M."/>
            <person name="Naidoo V."/>
            <person name="Osei Sekyere J."/>
        </authorList>
    </citation>
    <scope>NUCLEOTIDE SEQUENCE</scope>
    <source>
        <strain evidence="1">C052</strain>
    </source>
</reference>
<evidence type="ECO:0000313" key="2">
    <source>
        <dbReference type="Proteomes" id="UP000664477"/>
    </source>
</evidence>
<dbReference type="EMBL" id="JAGETQ010000133">
    <property type="protein sequence ID" value="MBO1916527.1"/>
    <property type="molecule type" value="Genomic_DNA"/>
</dbReference>
<protein>
    <submittedName>
        <fullName evidence="1">Uncharacterized protein</fullName>
    </submittedName>
</protein>